<feature type="chain" id="PRO_5045786048" description="DUF4124 domain-containing protein" evidence="1">
    <location>
        <begin position="20"/>
        <end position="177"/>
    </location>
</feature>
<proteinExistence type="predicted"/>
<name>A0ABQ0A928_9GAMM</name>
<dbReference type="NCBIfam" id="NF033768">
    <property type="entry name" value="myxo_SS_tail"/>
    <property type="match status" value="1"/>
</dbReference>
<organism evidence="3 4">
    <name type="scientific">Sessilibacter corallicola</name>
    <dbReference type="NCBI Taxonomy" id="2904075"/>
    <lineage>
        <taxon>Bacteria</taxon>
        <taxon>Pseudomonadati</taxon>
        <taxon>Pseudomonadota</taxon>
        <taxon>Gammaproteobacteria</taxon>
        <taxon>Cellvibrionales</taxon>
        <taxon>Cellvibrionaceae</taxon>
        <taxon>Sessilibacter</taxon>
    </lineage>
</organism>
<evidence type="ECO:0000313" key="4">
    <source>
        <dbReference type="Proteomes" id="UP001465153"/>
    </source>
</evidence>
<reference evidence="3 4" key="1">
    <citation type="submission" date="2024-04" db="EMBL/GenBank/DDBJ databases">
        <title>Draft genome sequence of Sessilibacter corallicola NBRC 116591.</title>
        <authorList>
            <person name="Miyakawa T."/>
            <person name="Kusuya Y."/>
            <person name="Miura T."/>
        </authorList>
    </citation>
    <scope>NUCLEOTIDE SEQUENCE [LARGE SCALE GENOMIC DNA]</scope>
    <source>
        <strain evidence="3 4">KU-00831-HH</strain>
    </source>
</reference>
<dbReference type="EMBL" id="BAABWN010000006">
    <property type="protein sequence ID" value="GAA6168156.1"/>
    <property type="molecule type" value="Genomic_DNA"/>
</dbReference>
<evidence type="ECO:0000259" key="2">
    <source>
        <dbReference type="Pfam" id="PF13511"/>
    </source>
</evidence>
<feature type="signal peptide" evidence="1">
    <location>
        <begin position="1"/>
        <end position="19"/>
    </location>
</feature>
<protein>
    <recommendedName>
        <fullName evidence="2">DUF4124 domain-containing protein</fullName>
    </recommendedName>
</protein>
<comment type="caution">
    <text evidence="3">The sequence shown here is derived from an EMBL/GenBank/DDBJ whole genome shotgun (WGS) entry which is preliminary data.</text>
</comment>
<sequence>MINRWCFLSLLLLVSVANAEVYKCTSLSGKIGYSDKPCADTSNSEKVEINTTSFVRESESTLKSGVANELRSGILIRKVIDNNTVAINKEYFNQLRSNPNLEGKLALFISIPPSGKNSGCESASQSTLVDDDFETTVCNIIGAIDFGQIDAVENQKILYTFNFVSVANEEFEKKLEQ</sequence>
<gene>
    <name evidence="3" type="ORF">NBRC116591_19670</name>
</gene>
<keyword evidence="4" id="KW-1185">Reference proteome</keyword>
<evidence type="ECO:0000313" key="3">
    <source>
        <dbReference type="EMBL" id="GAA6168156.1"/>
    </source>
</evidence>
<dbReference type="RefSeq" id="WP_353302832.1">
    <property type="nucleotide sequence ID" value="NZ_BAABWN010000006.1"/>
</dbReference>
<dbReference type="InterPro" id="IPR025392">
    <property type="entry name" value="DUF4124"/>
</dbReference>
<dbReference type="Proteomes" id="UP001465153">
    <property type="component" value="Unassembled WGS sequence"/>
</dbReference>
<evidence type="ECO:0000256" key="1">
    <source>
        <dbReference type="SAM" id="SignalP"/>
    </source>
</evidence>
<dbReference type="InterPro" id="IPR049806">
    <property type="entry name" value="MasK-like_C"/>
</dbReference>
<feature type="domain" description="DUF4124" evidence="2">
    <location>
        <begin position="8"/>
        <end position="52"/>
    </location>
</feature>
<dbReference type="Pfam" id="PF13511">
    <property type="entry name" value="DUF4124"/>
    <property type="match status" value="1"/>
</dbReference>
<accession>A0ABQ0A928</accession>
<keyword evidence="1" id="KW-0732">Signal</keyword>